<dbReference type="Gramene" id="SIN_1010798.t">
    <property type="protein sequence ID" value="SIN_1010798.t"/>
    <property type="gene ID" value="SIN_1010798"/>
</dbReference>
<feature type="chain" id="PRO_5026893297" evidence="2">
    <location>
        <begin position="20"/>
        <end position="144"/>
    </location>
</feature>
<evidence type="ECO:0000256" key="2">
    <source>
        <dbReference type="SAM" id="SignalP"/>
    </source>
</evidence>
<keyword evidence="2" id="KW-0732">Signal</keyword>
<sequence length="144" mass="15522">MGCIIRSLLLILALALVNAQARTLTEDYDNLKAKYGRYLAPPPPPKSAPPTKQEPPLLLPSSNNYGRLTPSPPPPKPATPVIQMISSWTVTSSEENNFLTPKIYGNRGLSPPPAPKVAPPKHELSGKGLVESEQSSRNLFVSST</sequence>
<organism evidence="3 4">
    <name type="scientific">Sesamum indicum</name>
    <name type="common">Oriental sesame</name>
    <name type="synonym">Sesamum orientale</name>
    <dbReference type="NCBI Taxonomy" id="4182"/>
    <lineage>
        <taxon>Eukaryota</taxon>
        <taxon>Viridiplantae</taxon>
        <taxon>Streptophyta</taxon>
        <taxon>Embryophyta</taxon>
        <taxon>Tracheophyta</taxon>
        <taxon>Spermatophyta</taxon>
        <taxon>Magnoliopsida</taxon>
        <taxon>eudicotyledons</taxon>
        <taxon>Gunneridae</taxon>
        <taxon>Pentapetalae</taxon>
        <taxon>asterids</taxon>
        <taxon>lamiids</taxon>
        <taxon>Lamiales</taxon>
        <taxon>Pedaliaceae</taxon>
        <taxon>Sesamum</taxon>
    </lineage>
</organism>
<reference evidence="4" key="2">
    <citation type="submission" date="2025-08" db="UniProtKB">
        <authorList>
            <consortium name="RefSeq"/>
        </authorList>
    </citation>
    <scope>IDENTIFICATION</scope>
</reference>
<dbReference type="RefSeq" id="XP_011082578.1">
    <property type="nucleotide sequence ID" value="XM_011084276.2"/>
</dbReference>
<proteinExistence type="predicted"/>
<accession>A0A6I9TD72</accession>
<feature type="region of interest" description="Disordered" evidence="1">
    <location>
        <begin position="101"/>
        <end position="144"/>
    </location>
</feature>
<keyword evidence="3" id="KW-1185">Reference proteome</keyword>
<evidence type="ECO:0000313" key="4">
    <source>
        <dbReference type="RefSeq" id="XP_011082578.1"/>
    </source>
</evidence>
<name>A0A6I9TD72_SESIN</name>
<dbReference type="KEGG" id="sind:105165303"/>
<dbReference type="InParanoid" id="A0A6I9TD72"/>
<feature type="signal peptide" evidence="2">
    <location>
        <begin position="1"/>
        <end position="19"/>
    </location>
</feature>
<feature type="compositionally biased region" description="Polar residues" evidence="1">
    <location>
        <begin position="132"/>
        <end position="144"/>
    </location>
</feature>
<reference evidence="3" key="1">
    <citation type="submission" date="2024-10" db="UniProtKB">
        <authorList>
            <consortium name="RefSeq"/>
        </authorList>
    </citation>
    <scope>NUCLEOTIDE SEQUENCE [LARGE SCALE GENOMIC DNA]</scope>
    <source>
        <strain evidence="3">cv. Zhongzhi No. 13</strain>
    </source>
</reference>
<dbReference type="AlphaFoldDB" id="A0A6I9TD72"/>
<evidence type="ECO:0000256" key="1">
    <source>
        <dbReference type="SAM" id="MobiDB-lite"/>
    </source>
</evidence>
<dbReference type="Proteomes" id="UP000504604">
    <property type="component" value="Linkage group LG1"/>
</dbReference>
<protein>
    <submittedName>
        <fullName evidence="4">Lysine-rich arabinogalactan protein 19-like</fullName>
    </submittedName>
</protein>
<evidence type="ECO:0000313" key="3">
    <source>
        <dbReference type="Proteomes" id="UP000504604"/>
    </source>
</evidence>
<dbReference type="GeneID" id="105165303"/>
<gene>
    <name evidence="4" type="primary">LOC105165303</name>
</gene>
<feature type="region of interest" description="Disordered" evidence="1">
    <location>
        <begin position="37"/>
        <end position="79"/>
    </location>
</feature>